<sequence>MFRRAPRTFSARRRPASSGSSSSEEEPGAEPAPAPPQDPGTAAAERPQPSERPVRSRAGVLSFGSEEEREGDEDLFKIRKPSFNEVTFRVQKKKSLLPAQREAEESKTEICDLEPGTGNSEDTDEEKKEEESYSSQSEDDNSADSENESTSPGRRKDLSPVNIPSAACIESARRKRHLAKTQAEYLPLDVSNGRQVSQRRESSEESEDESDMKNLSFAPKMRTLRQRMTEHMGEFSDESSEDEAQMKWEEQQIKKAVKLSQVICVFLTTESCFLLIGKRKHRKMQSQIGYFINAKLLLYGNQRLIASLQDVHCAHQREYEKYMQDIESSKMTVEELEKNSDAALNYKFYRGMKTYVENLINCLNEKLKYINELELAAHALLQQRAMAVLKRRQDELKIESAYIQHLTTGKDKPTNGGLEGDEKMEILKTCEQRRTCRRQVREQSQKADHHEGMSSDDELTPTEVTEFQESKDNILEDSRKIFEDVHADFCDIRKILLKFQEWKEKFPDSYCDAYVSFCLPKLLNPLIRVQLINWNPLETSTDLAEMPWYRAVEEFSNAENSSESKRDDDPDQEVLSRVIEKTVLPKIAAFVQSVWDPLSTSQTENLVQLCRNIFEKQVPSKSEGRKAKEDLIKEVVRRMKKSIEEDVFIPLYPKSTVEDKSSPGSKFQERRFWSAVKLLSNVLLWNGIVQEDMVRDLGLSKLLNRYLLLNLLNTPPGPDNIEKCTKVVACLPERWFEDLGNGSTLPELLNFCQHLLQCARVLHKNNQRYVDETKEVILLLVKVKALHIVEDFIEEYKLEHLKSVIGK</sequence>
<dbReference type="Ensembl" id="ENSCMMT00000005095.1">
    <property type="protein sequence ID" value="ENSCMMP00000004562.1"/>
    <property type="gene ID" value="ENSCMMG00000002860.1"/>
</dbReference>
<feature type="compositionally biased region" description="Acidic residues" evidence="4">
    <location>
        <begin position="137"/>
        <end position="147"/>
    </location>
</feature>
<keyword evidence="3" id="KW-0539">Nucleus</keyword>
<proteinExistence type="inferred from homology"/>
<evidence type="ECO:0000256" key="2">
    <source>
        <dbReference type="ARBA" id="ARBA00010801"/>
    </source>
</evidence>
<dbReference type="InterPro" id="IPR022783">
    <property type="entry name" value="GCFC_dom"/>
</dbReference>
<name>A0A8C3BC84_CAIMO</name>
<dbReference type="PANTHER" id="PTHR12214:SF4">
    <property type="entry name" value="INTRON LARGE COMPLEX COMPONENT GCFC2"/>
    <property type="match status" value="1"/>
</dbReference>
<dbReference type="GO" id="GO:0003677">
    <property type="term" value="F:DNA binding"/>
    <property type="evidence" value="ECO:0007669"/>
    <property type="project" value="InterPro"/>
</dbReference>
<evidence type="ECO:0000256" key="1">
    <source>
        <dbReference type="ARBA" id="ARBA00004123"/>
    </source>
</evidence>
<dbReference type="Proteomes" id="UP000694556">
    <property type="component" value="Chromosome 3"/>
</dbReference>
<reference evidence="6" key="1">
    <citation type="submission" date="2018-09" db="EMBL/GenBank/DDBJ databases">
        <title>Common duck and Muscovy duck high density SNP chip.</title>
        <authorList>
            <person name="Vignal A."/>
            <person name="Thebault N."/>
            <person name="Warren W.C."/>
        </authorList>
    </citation>
    <scope>NUCLEOTIDE SEQUENCE [LARGE SCALE GENOMIC DNA]</scope>
</reference>
<dbReference type="GO" id="GO:0005634">
    <property type="term" value="C:nucleus"/>
    <property type="evidence" value="ECO:0007669"/>
    <property type="project" value="UniProtKB-SubCell"/>
</dbReference>
<dbReference type="PANTHER" id="PTHR12214">
    <property type="entry name" value="GC-RICH SEQUENCE DNA-BINDING FACTOR"/>
    <property type="match status" value="1"/>
</dbReference>
<comment type="subcellular location">
    <subcellularLocation>
        <location evidence="1">Nucleus</location>
    </subcellularLocation>
</comment>
<evidence type="ECO:0000313" key="6">
    <source>
        <dbReference type="Ensembl" id="ENSCMMP00000004562.1"/>
    </source>
</evidence>
<reference evidence="6" key="2">
    <citation type="submission" date="2025-08" db="UniProtKB">
        <authorList>
            <consortium name="Ensembl"/>
        </authorList>
    </citation>
    <scope>IDENTIFICATION</scope>
</reference>
<dbReference type="GO" id="GO:0000398">
    <property type="term" value="P:mRNA splicing, via spliceosome"/>
    <property type="evidence" value="ECO:0007669"/>
    <property type="project" value="InterPro"/>
</dbReference>
<feature type="region of interest" description="Disordered" evidence="4">
    <location>
        <begin position="439"/>
        <end position="460"/>
    </location>
</feature>
<reference evidence="6" key="3">
    <citation type="submission" date="2025-09" db="UniProtKB">
        <authorList>
            <consortium name="Ensembl"/>
        </authorList>
    </citation>
    <scope>IDENTIFICATION</scope>
</reference>
<feature type="region of interest" description="Disordered" evidence="4">
    <location>
        <begin position="181"/>
        <end position="216"/>
    </location>
</feature>
<evidence type="ECO:0000256" key="3">
    <source>
        <dbReference type="ARBA" id="ARBA00023242"/>
    </source>
</evidence>
<evidence type="ECO:0000313" key="7">
    <source>
        <dbReference type="Proteomes" id="UP000694556"/>
    </source>
</evidence>
<dbReference type="AlphaFoldDB" id="A0A8C3BC84"/>
<dbReference type="Pfam" id="PF07842">
    <property type="entry name" value="GCFC"/>
    <property type="match status" value="1"/>
</dbReference>
<dbReference type="InterPro" id="IPR012890">
    <property type="entry name" value="GCFC2-like"/>
</dbReference>
<keyword evidence="7" id="KW-1185">Reference proteome</keyword>
<feature type="domain" description="GCF C-terminal" evidence="5">
    <location>
        <begin position="493"/>
        <end position="706"/>
    </location>
</feature>
<feature type="compositionally biased region" description="Basic and acidic residues" evidence="4">
    <location>
        <begin position="439"/>
        <end position="453"/>
    </location>
</feature>
<evidence type="ECO:0000256" key="4">
    <source>
        <dbReference type="SAM" id="MobiDB-lite"/>
    </source>
</evidence>
<feature type="compositionally biased region" description="Basic residues" evidence="4">
    <location>
        <begin position="1"/>
        <end position="15"/>
    </location>
</feature>
<feature type="region of interest" description="Disordered" evidence="4">
    <location>
        <begin position="1"/>
        <end position="165"/>
    </location>
</feature>
<accession>A0A8C3BC84</accession>
<organism evidence="6 7">
    <name type="scientific">Cairina moschata</name>
    <name type="common">Muscovy duck</name>
    <dbReference type="NCBI Taxonomy" id="8855"/>
    <lineage>
        <taxon>Eukaryota</taxon>
        <taxon>Metazoa</taxon>
        <taxon>Chordata</taxon>
        <taxon>Craniata</taxon>
        <taxon>Vertebrata</taxon>
        <taxon>Euteleostomi</taxon>
        <taxon>Archelosauria</taxon>
        <taxon>Archosauria</taxon>
        <taxon>Dinosauria</taxon>
        <taxon>Saurischia</taxon>
        <taxon>Theropoda</taxon>
        <taxon>Coelurosauria</taxon>
        <taxon>Aves</taxon>
        <taxon>Neognathae</taxon>
        <taxon>Galloanserae</taxon>
        <taxon>Anseriformes</taxon>
        <taxon>Anatidae</taxon>
        <taxon>Anatinae</taxon>
        <taxon>Cairina</taxon>
    </lineage>
</organism>
<protein>
    <submittedName>
        <fullName evidence="6">GC-rich sequence DNA-binding factor 2</fullName>
    </submittedName>
</protein>
<comment type="similarity">
    <text evidence="2">Belongs to the GCF family.</text>
</comment>
<evidence type="ECO:0000259" key="5">
    <source>
        <dbReference type="Pfam" id="PF07842"/>
    </source>
</evidence>
<feature type="compositionally biased region" description="Basic and acidic residues" evidence="4">
    <location>
        <begin position="101"/>
        <end position="110"/>
    </location>
</feature>